<feature type="transmembrane region" description="Helical" evidence="2">
    <location>
        <begin position="97"/>
        <end position="125"/>
    </location>
</feature>
<keyword evidence="2" id="KW-0472">Membrane</keyword>
<comment type="caution">
    <text evidence="3">The sequence shown here is derived from an EMBL/GenBank/DDBJ whole genome shotgun (WGS) entry which is preliminary data.</text>
</comment>
<evidence type="ECO:0000256" key="1">
    <source>
        <dbReference type="SAM" id="MobiDB-lite"/>
    </source>
</evidence>
<sequence length="198" mass="20531">MSDQNSPSQDPSQEPQQPGQDPNHGSGSYPPPPPGGQPPYGQYGQQQPGPGQYGQQPGYGAPGQPGYGQPYPQQPGYGQPYAPGGWQPAPKHPQATLAMVLGIVGLVGGFVCGLPLLAAPFAWYIGGKAVKEIDADPQQYSGRSEASTGKILGIVGTVLLALVLLAIVFIVVLGLSGAFDSDYSSYDDIRSVTAALLR</sequence>
<proteinExistence type="predicted"/>
<feature type="compositionally biased region" description="Low complexity" evidence="1">
    <location>
        <begin position="1"/>
        <end position="22"/>
    </location>
</feature>
<evidence type="ECO:0000313" key="4">
    <source>
        <dbReference type="Proteomes" id="UP000282515"/>
    </source>
</evidence>
<accession>A0A3L8PMH3</accession>
<name>A0A3L8PMH3_9ACTN</name>
<evidence type="ECO:0000256" key="2">
    <source>
        <dbReference type="SAM" id="Phobius"/>
    </source>
</evidence>
<dbReference type="RefSeq" id="WP_121793431.1">
    <property type="nucleotide sequence ID" value="NZ_RDBF01000003.1"/>
</dbReference>
<protein>
    <submittedName>
        <fullName evidence="3">DUF4190 domain-containing protein</fullName>
    </submittedName>
</protein>
<reference evidence="3 4" key="1">
    <citation type="submission" date="2018-10" db="EMBL/GenBank/DDBJ databases">
        <title>Aeromicrobium sp. 9W16Y-2 whole genome shotgun sequence.</title>
        <authorList>
            <person name="Li F."/>
        </authorList>
    </citation>
    <scope>NUCLEOTIDE SEQUENCE [LARGE SCALE GENOMIC DNA]</scope>
    <source>
        <strain evidence="3 4">9W16Y-2</strain>
    </source>
</reference>
<dbReference type="EMBL" id="RDBF01000003">
    <property type="protein sequence ID" value="RLV56424.1"/>
    <property type="molecule type" value="Genomic_DNA"/>
</dbReference>
<organism evidence="3 4">
    <name type="scientific">Aeromicrobium phragmitis</name>
    <dbReference type="NCBI Taxonomy" id="2478914"/>
    <lineage>
        <taxon>Bacteria</taxon>
        <taxon>Bacillati</taxon>
        <taxon>Actinomycetota</taxon>
        <taxon>Actinomycetes</taxon>
        <taxon>Propionibacteriales</taxon>
        <taxon>Nocardioidaceae</taxon>
        <taxon>Aeromicrobium</taxon>
    </lineage>
</organism>
<evidence type="ECO:0000313" key="3">
    <source>
        <dbReference type="EMBL" id="RLV56424.1"/>
    </source>
</evidence>
<feature type="compositionally biased region" description="Low complexity" evidence="1">
    <location>
        <begin position="67"/>
        <end position="88"/>
    </location>
</feature>
<dbReference type="OrthoDB" id="3733716at2"/>
<feature type="region of interest" description="Disordered" evidence="1">
    <location>
        <begin position="1"/>
        <end position="88"/>
    </location>
</feature>
<dbReference type="AlphaFoldDB" id="A0A3L8PMH3"/>
<keyword evidence="2" id="KW-1133">Transmembrane helix</keyword>
<gene>
    <name evidence="3" type="ORF">D9V41_04910</name>
</gene>
<feature type="compositionally biased region" description="Low complexity" evidence="1">
    <location>
        <begin position="39"/>
        <end position="59"/>
    </location>
</feature>
<feature type="transmembrane region" description="Helical" evidence="2">
    <location>
        <begin position="151"/>
        <end position="175"/>
    </location>
</feature>
<keyword evidence="2" id="KW-0812">Transmembrane</keyword>
<dbReference type="Proteomes" id="UP000282515">
    <property type="component" value="Unassembled WGS sequence"/>
</dbReference>
<keyword evidence="4" id="KW-1185">Reference proteome</keyword>